<keyword evidence="4 7" id="KW-0472">Membrane</keyword>
<evidence type="ECO:0000259" key="8">
    <source>
        <dbReference type="Pfam" id="PF20684"/>
    </source>
</evidence>
<evidence type="ECO:0000256" key="2">
    <source>
        <dbReference type="ARBA" id="ARBA00022692"/>
    </source>
</evidence>
<evidence type="ECO:0000313" key="9">
    <source>
        <dbReference type="EMBL" id="RFN52508.1"/>
    </source>
</evidence>
<keyword evidence="2 7" id="KW-0812">Transmembrane</keyword>
<evidence type="ECO:0000256" key="4">
    <source>
        <dbReference type="ARBA" id="ARBA00023136"/>
    </source>
</evidence>
<name>A0A395MX55_9HYPO</name>
<evidence type="ECO:0000313" key="10">
    <source>
        <dbReference type="Proteomes" id="UP000265631"/>
    </source>
</evidence>
<feature type="transmembrane region" description="Helical" evidence="7">
    <location>
        <begin position="194"/>
        <end position="219"/>
    </location>
</feature>
<dbReference type="InterPro" id="IPR052337">
    <property type="entry name" value="SAT4-like"/>
</dbReference>
<proteinExistence type="inferred from homology"/>
<evidence type="ECO:0000256" key="6">
    <source>
        <dbReference type="SAM" id="MobiDB-lite"/>
    </source>
</evidence>
<feature type="compositionally biased region" description="Basic and acidic residues" evidence="6">
    <location>
        <begin position="439"/>
        <end position="448"/>
    </location>
</feature>
<feature type="transmembrane region" description="Helical" evidence="7">
    <location>
        <begin position="56"/>
        <end position="76"/>
    </location>
</feature>
<reference evidence="9 10" key="1">
    <citation type="journal article" date="2018" name="PLoS Pathog.">
        <title>Evolution of structural diversity of trichothecenes, a family of toxins produced by plant pathogenic and entomopathogenic fungi.</title>
        <authorList>
            <person name="Proctor R.H."/>
            <person name="McCormick S.P."/>
            <person name="Kim H.S."/>
            <person name="Cardoza R.E."/>
            <person name="Stanley A.M."/>
            <person name="Lindo L."/>
            <person name="Kelly A."/>
            <person name="Brown D.W."/>
            <person name="Lee T."/>
            <person name="Vaughan M.M."/>
            <person name="Alexander N.J."/>
            <person name="Busman M."/>
            <person name="Gutierrez S."/>
        </authorList>
    </citation>
    <scope>NUCLEOTIDE SEQUENCE [LARGE SCALE GENOMIC DNA]</scope>
    <source>
        <strain evidence="9 10">NRRL 13405</strain>
    </source>
</reference>
<accession>A0A395MX55</accession>
<feature type="region of interest" description="Disordered" evidence="6">
    <location>
        <begin position="424"/>
        <end position="448"/>
    </location>
</feature>
<feature type="transmembrane region" description="Helical" evidence="7">
    <location>
        <begin position="24"/>
        <end position="44"/>
    </location>
</feature>
<dbReference type="PANTHER" id="PTHR33048">
    <property type="entry name" value="PTH11-LIKE INTEGRAL MEMBRANE PROTEIN (AFU_ORTHOLOGUE AFUA_5G11245)"/>
    <property type="match status" value="1"/>
</dbReference>
<dbReference type="GO" id="GO:0016020">
    <property type="term" value="C:membrane"/>
    <property type="evidence" value="ECO:0007669"/>
    <property type="project" value="UniProtKB-SubCell"/>
</dbReference>
<protein>
    <recommendedName>
        <fullName evidence="8">Rhodopsin domain-containing protein</fullName>
    </recommendedName>
</protein>
<evidence type="ECO:0000256" key="7">
    <source>
        <dbReference type="SAM" id="Phobius"/>
    </source>
</evidence>
<feature type="transmembrane region" description="Helical" evidence="7">
    <location>
        <begin position="149"/>
        <end position="174"/>
    </location>
</feature>
<comment type="caution">
    <text evidence="9">The sequence shown here is derived from an EMBL/GenBank/DDBJ whole genome shotgun (WGS) entry which is preliminary data.</text>
</comment>
<keyword evidence="3 7" id="KW-1133">Transmembrane helix</keyword>
<organism evidence="9 10">
    <name type="scientific">Fusarium flagelliforme</name>
    <dbReference type="NCBI Taxonomy" id="2675880"/>
    <lineage>
        <taxon>Eukaryota</taxon>
        <taxon>Fungi</taxon>
        <taxon>Dikarya</taxon>
        <taxon>Ascomycota</taxon>
        <taxon>Pezizomycotina</taxon>
        <taxon>Sordariomycetes</taxon>
        <taxon>Hypocreomycetidae</taxon>
        <taxon>Hypocreales</taxon>
        <taxon>Nectriaceae</taxon>
        <taxon>Fusarium</taxon>
        <taxon>Fusarium incarnatum-equiseti species complex</taxon>
    </lineage>
</organism>
<evidence type="ECO:0000256" key="1">
    <source>
        <dbReference type="ARBA" id="ARBA00004141"/>
    </source>
</evidence>
<dbReference type="AlphaFoldDB" id="A0A395MX55"/>
<gene>
    <name evidence="9" type="ORF">FIE12Z_3269</name>
</gene>
<feature type="transmembrane region" description="Helical" evidence="7">
    <location>
        <begin position="113"/>
        <end position="137"/>
    </location>
</feature>
<feature type="transmembrane region" description="Helical" evidence="7">
    <location>
        <begin position="231"/>
        <end position="253"/>
    </location>
</feature>
<evidence type="ECO:0000256" key="3">
    <source>
        <dbReference type="ARBA" id="ARBA00022989"/>
    </source>
</evidence>
<dbReference type="PANTHER" id="PTHR33048:SF47">
    <property type="entry name" value="INTEGRAL MEMBRANE PROTEIN-RELATED"/>
    <property type="match status" value="1"/>
</dbReference>
<dbReference type="Proteomes" id="UP000265631">
    <property type="component" value="Unassembled WGS sequence"/>
</dbReference>
<evidence type="ECO:0000256" key="5">
    <source>
        <dbReference type="ARBA" id="ARBA00038359"/>
    </source>
</evidence>
<dbReference type="Pfam" id="PF20684">
    <property type="entry name" value="Fung_rhodopsin"/>
    <property type="match status" value="1"/>
</dbReference>
<comment type="subcellular location">
    <subcellularLocation>
        <location evidence="1">Membrane</location>
        <topology evidence="1">Multi-pass membrane protein</topology>
    </subcellularLocation>
</comment>
<keyword evidence="10" id="KW-1185">Reference proteome</keyword>
<feature type="domain" description="Rhodopsin" evidence="8">
    <location>
        <begin position="37"/>
        <end position="305"/>
    </location>
</feature>
<comment type="similarity">
    <text evidence="5">Belongs to the SAT4 family.</text>
</comment>
<dbReference type="InterPro" id="IPR049326">
    <property type="entry name" value="Rhodopsin_dom_fungi"/>
</dbReference>
<sequence>MEPQTSLAGIDGEMADLKVFNIEAFTLLGIAMLVTALRCGVRISTVGLGNLWADDYLVILAAGIYAVETGLAYSVGNVAFGLANNSITDEQRASLHPDDREYQIRVLGSKIQLALWATYSSLLWILKASMCTFYYRLTKDLEGYRIRVMIGFGLIISSFVIVQMNLLLSCRPFYHWWQISPDPGAFCHAAISPSLIWTGLSFNLITDFYLIMIPMPMLWKAAMPWPQKAGLITLFSCGLFVTMAAILRVVLLVSVSEAHSKISLHPSNNKKDPFNGPQLAASWAVRETFVAIMTTNIPMLFPSFKRWAVPIVERAGSSLSNRSPLSTITDTRFSGAFSLDAWKRRTRSTFRLSASSPISAGIRKSQITVGFPYDMYDSPITRPELSKSGVDIRITPLSCHPVRAEQRMSTTSETSTVSWTETLVNSPQSEGTEPILSPIHKDGYSNNV</sequence>
<dbReference type="EMBL" id="PXXK01000066">
    <property type="protein sequence ID" value="RFN52508.1"/>
    <property type="molecule type" value="Genomic_DNA"/>
</dbReference>
<dbReference type="STRING" id="2594813.A0A395MX55"/>